<accession>A0A6A7BHZ3</accession>
<evidence type="ECO:0000313" key="2">
    <source>
        <dbReference type="Proteomes" id="UP000799423"/>
    </source>
</evidence>
<evidence type="ECO:0000313" key="1">
    <source>
        <dbReference type="EMBL" id="KAF2854019.1"/>
    </source>
</evidence>
<organism evidence="1 2">
    <name type="scientific">Plenodomus tracheiphilus IPT5</name>
    <dbReference type="NCBI Taxonomy" id="1408161"/>
    <lineage>
        <taxon>Eukaryota</taxon>
        <taxon>Fungi</taxon>
        <taxon>Dikarya</taxon>
        <taxon>Ascomycota</taxon>
        <taxon>Pezizomycotina</taxon>
        <taxon>Dothideomycetes</taxon>
        <taxon>Pleosporomycetidae</taxon>
        <taxon>Pleosporales</taxon>
        <taxon>Pleosporineae</taxon>
        <taxon>Leptosphaeriaceae</taxon>
        <taxon>Plenodomus</taxon>
    </lineage>
</organism>
<reference evidence="1" key="1">
    <citation type="submission" date="2020-01" db="EMBL/GenBank/DDBJ databases">
        <authorList>
            <consortium name="DOE Joint Genome Institute"/>
            <person name="Haridas S."/>
            <person name="Albert R."/>
            <person name="Binder M."/>
            <person name="Bloem J."/>
            <person name="Labutti K."/>
            <person name="Salamov A."/>
            <person name="Andreopoulos B."/>
            <person name="Baker S.E."/>
            <person name="Barry K."/>
            <person name="Bills G."/>
            <person name="Bluhm B.H."/>
            <person name="Cannon C."/>
            <person name="Castanera R."/>
            <person name="Culley D.E."/>
            <person name="Daum C."/>
            <person name="Ezra D."/>
            <person name="Gonzalez J.B."/>
            <person name="Henrissat B."/>
            <person name="Kuo A."/>
            <person name="Liang C."/>
            <person name="Lipzen A."/>
            <person name="Lutzoni F."/>
            <person name="Magnuson J."/>
            <person name="Mondo S."/>
            <person name="Nolan M."/>
            <person name="Ohm R."/>
            <person name="Pangilinan J."/>
            <person name="Park H.-J."/>
            <person name="Ramirez L."/>
            <person name="Alfaro M."/>
            <person name="Sun H."/>
            <person name="Tritt A."/>
            <person name="Yoshinaga Y."/>
            <person name="Zwiers L.-H."/>
            <person name="Turgeon B.G."/>
            <person name="Goodwin S.B."/>
            <person name="Spatafora J.W."/>
            <person name="Crous P.W."/>
            <person name="Grigoriev I.V."/>
        </authorList>
    </citation>
    <scope>NUCLEOTIDE SEQUENCE</scope>
    <source>
        <strain evidence="1">IPT5</strain>
    </source>
</reference>
<dbReference type="Proteomes" id="UP000799423">
    <property type="component" value="Unassembled WGS sequence"/>
</dbReference>
<proteinExistence type="predicted"/>
<protein>
    <submittedName>
        <fullName evidence="1">Uncharacterized protein</fullName>
    </submittedName>
</protein>
<sequence>MADKLLAAMSVESHELVRILLTQLPDFQFQSRTWEESPLVAATSLPGDDMLRTIIAYLESTKSLQSKRSASGLMIGPALRKVLFYNKKLEPLLQYLQNSGDEGAKDKYNSILKYAVRASCAPAVSLIIRNNPGGVKVNNNALYLACKSQKPGQSRSY</sequence>
<name>A0A6A7BHZ3_9PLEO</name>
<keyword evidence="2" id="KW-1185">Reference proteome</keyword>
<dbReference type="AlphaFoldDB" id="A0A6A7BHZ3"/>
<dbReference type="EMBL" id="MU006293">
    <property type="protein sequence ID" value="KAF2854019.1"/>
    <property type="molecule type" value="Genomic_DNA"/>
</dbReference>
<gene>
    <name evidence="1" type="ORF">T440DRAFT_475973</name>
</gene>